<dbReference type="GO" id="GO:0005886">
    <property type="term" value="C:plasma membrane"/>
    <property type="evidence" value="ECO:0007669"/>
    <property type="project" value="TreeGrafter"/>
</dbReference>
<dbReference type="InterPro" id="IPR053791">
    <property type="entry name" value="MFS_Tri12-like"/>
</dbReference>
<feature type="transmembrane region" description="Helical" evidence="6">
    <location>
        <begin position="542"/>
        <end position="561"/>
    </location>
</feature>
<dbReference type="InterPro" id="IPR005829">
    <property type="entry name" value="Sugar_transporter_CS"/>
</dbReference>
<dbReference type="PANTHER" id="PTHR23501:SF195">
    <property type="entry name" value="PEP5"/>
    <property type="match status" value="1"/>
</dbReference>
<evidence type="ECO:0000256" key="2">
    <source>
        <dbReference type="ARBA" id="ARBA00022692"/>
    </source>
</evidence>
<evidence type="ECO:0000313" key="7">
    <source>
        <dbReference type="EMBL" id="KAJ2897395.1"/>
    </source>
</evidence>
<sequence>MKPATMSIEPTKEQTAPELTPVAASETSSPAGEKSDVKETIEDREEPIPHLHIKTYLTVFAVCFIYFAQLINVVGAGAQTQTIVSVLGGSENSVWLTSVLTIMTVVLSPIVSQAADYWGRRWFLVGLTFMGVPGSIIVARAKNIDMAIAGFTVTALSYGAQPLLHAVASEVLPRRYRPHGQAADNAAAALGGLTALLVGGAMTRNSNAEGFRNYWYMSTAFYFVATALTLALYNPPKTKKELEFTNKEKLAKLDWIGYFLLASGLVLFCVGLSWSRNPYPWSDPHVSATFAIGCAFAIALGVYEWKFKKDGMFHHGLFQGRNFSIAVGCVFVEGLVFFAANNYFAFQVSVLYETDALITGLRYGINMIVYAVAAVLAGFYCSMTKNVKWPTVVAFVSMIIFFVLMATSNPSTSDQVWGYPVFLGIGLGVCLCSLVTIAQLSTPPELIAITSGLMIGMRSLGGSIGLAIYNAIFVEKLTSSISSKIPAAVLPLGLPATSLGDFITYLTNQQTDQLATVEGVTPDIIHAGVDALLESYTVGFRFVWIAAGCFTVVAAVAAVFIRDQKQEFNMHIDNPAEKEDELYASS</sequence>
<evidence type="ECO:0000313" key="8">
    <source>
        <dbReference type="Proteomes" id="UP001201980"/>
    </source>
</evidence>
<dbReference type="GO" id="GO:0022857">
    <property type="term" value="F:transmembrane transporter activity"/>
    <property type="evidence" value="ECO:0007669"/>
    <property type="project" value="InterPro"/>
</dbReference>
<feature type="transmembrane region" description="Helical" evidence="6">
    <location>
        <begin position="94"/>
        <end position="115"/>
    </location>
</feature>
<dbReference type="PANTHER" id="PTHR23501">
    <property type="entry name" value="MAJOR FACILITATOR SUPERFAMILY"/>
    <property type="match status" value="1"/>
</dbReference>
<dbReference type="InterPro" id="IPR011701">
    <property type="entry name" value="MFS"/>
</dbReference>
<feature type="transmembrane region" description="Helical" evidence="6">
    <location>
        <begin position="389"/>
        <end position="407"/>
    </location>
</feature>
<feature type="transmembrane region" description="Helical" evidence="6">
    <location>
        <begin position="323"/>
        <end position="343"/>
    </location>
</feature>
<evidence type="ECO:0000256" key="6">
    <source>
        <dbReference type="SAM" id="Phobius"/>
    </source>
</evidence>
<feature type="transmembrane region" description="Helical" evidence="6">
    <location>
        <begin position="363"/>
        <end position="382"/>
    </location>
</feature>
<feature type="transmembrane region" description="Helical" evidence="6">
    <location>
        <begin position="122"/>
        <end position="141"/>
    </location>
</feature>
<keyword evidence="8" id="KW-1185">Reference proteome</keyword>
<feature type="transmembrane region" description="Helical" evidence="6">
    <location>
        <begin position="56"/>
        <end position="74"/>
    </location>
</feature>
<feature type="transmembrane region" description="Helical" evidence="6">
    <location>
        <begin position="185"/>
        <end position="202"/>
    </location>
</feature>
<keyword evidence="4 6" id="KW-0472">Membrane</keyword>
<dbReference type="InterPro" id="IPR036259">
    <property type="entry name" value="MFS_trans_sf"/>
</dbReference>
<protein>
    <submittedName>
        <fullName evidence="7">PEP5</fullName>
    </submittedName>
</protein>
<feature type="transmembrane region" description="Helical" evidence="6">
    <location>
        <begin position="286"/>
        <end position="303"/>
    </location>
</feature>
<keyword evidence="3 6" id="KW-1133">Transmembrane helix</keyword>
<dbReference type="PROSITE" id="PS00216">
    <property type="entry name" value="SUGAR_TRANSPORT_1"/>
    <property type="match status" value="1"/>
</dbReference>
<dbReference type="AlphaFoldDB" id="A0AAD5RRW1"/>
<dbReference type="CDD" id="cd06179">
    <property type="entry name" value="MFS_TRI12_like"/>
    <property type="match status" value="1"/>
</dbReference>
<dbReference type="Pfam" id="PF07690">
    <property type="entry name" value="MFS_1"/>
    <property type="match status" value="1"/>
</dbReference>
<proteinExistence type="predicted"/>
<dbReference type="EMBL" id="JAKWBI020000277">
    <property type="protein sequence ID" value="KAJ2897395.1"/>
    <property type="molecule type" value="Genomic_DNA"/>
</dbReference>
<feature type="transmembrane region" description="Helical" evidence="6">
    <location>
        <begin position="255"/>
        <end position="274"/>
    </location>
</feature>
<dbReference type="Gene3D" id="1.20.1250.20">
    <property type="entry name" value="MFS general substrate transporter like domains"/>
    <property type="match status" value="1"/>
</dbReference>
<evidence type="ECO:0000256" key="4">
    <source>
        <dbReference type="ARBA" id="ARBA00023136"/>
    </source>
</evidence>
<dbReference type="SUPFAM" id="SSF103473">
    <property type="entry name" value="MFS general substrate transporter"/>
    <property type="match status" value="1"/>
</dbReference>
<feature type="compositionally biased region" description="Basic and acidic residues" evidence="5">
    <location>
        <begin position="33"/>
        <end position="43"/>
    </location>
</feature>
<name>A0AAD5RRW1_9PEZI</name>
<feature type="transmembrane region" description="Helical" evidence="6">
    <location>
        <begin position="419"/>
        <end position="440"/>
    </location>
</feature>
<dbReference type="Proteomes" id="UP001201980">
    <property type="component" value="Unassembled WGS sequence"/>
</dbReference>
<keyword evidence="2 6" id="KW-0812">Transmembrane</keyword>
<accession>A0AAD5RRW1</accession>
<evidence type="ECO:0000256" key="3">
    <source>
        <dbReference type="ARBA" id="ARBA00022989"/>
    </source>
</evidence>
<feature type="transmembrane region" description="Helical" evidence="6">
    <location>
        <begin position="147"/>
        <end position="164"/>
    </location>
</feature>
<feature type="region of interest" description="Disordered" evidence="5">
    <location>
        <begin position="1"/>
        <end position="43"/>
    </location>
</feature>
<feature type="transmembrane region" description="Helical" evidence="6">
    <location>
        <begin position="214"/>
        <end position="234"/>
    </location>
</feature>
<comment type="subcellular location">
    <subcellularLocation>
        <location evidence="1">Membrane</location>
        <topology evidence="1">Multi-pass membrane protein</topology>
    </subcellularLocation>
</comment>
<reference evidence="7" key="1">
    <citation type="submission" date="2022-07" db="EMBL/GenBank/DDBJ databases">
        <title>Draft genome sequence of Zalerion maritima ATCC 34329, a (micro)plastics degrading marine fungus.</title>
        <authorList>
            <person name="Paco A."/>
            <person name="Goncalves M.F.M."/>
            <person name="Rocha-Santos T.A.P."/>
            <person name="Alves A."/>
        </authorList>
    </citation>
    <scope>NUCLEOTIDE SEQUENCE</scope>
    <source>
        <strain evidence="7">ATCC 34329</strain>
    </source>
</reference>
<evidence type="ECO:0000256" key="1">
    <source>
        <dbReference type="ARBA" id="ARBA00004141"/>
    </source>
</evidence>
<feature type="transmembrane region" description="Helical" evidence="6">
    <location>
        <begin position="452"/>
        <end position="472"/>
    </location>
</feature>
<organism evidence="7 8">
    <name type="scientific">Zalerion maritima</name>
    <dbReference type="NCBI Taxonomy" id="339359"/>
    <lineage>
        <taxon>Eukaryota</taxon>
        <taxon>Fungi</taxon>
        <taxon>Dikarya</taxon>
        <taxon>Ascomycota</taxon>
        <taxon>Pezizomycotina</taxon>
        <taxon>Sordariomycetes</taxon>
        <taxon>Lulworthiomycetidae</taxon>
        <taxon>Lulworthiales</taxon>
        <taxon>Lulworthiaceae</taxon>
        <taxon>Zalerion</taxon>
    </lineage>
</organism>
<gene>
    <name evidence="7" type="ORF">MKZ38_004696</name>
</gene>
<comment type="caution">
    <text evidence="7">The sequence shown here is derived from an EMBL/GenBank/DDBJ whole genome shotgun (WGS) entry which is preliminary data.</text>
</comment>
<evidence type="ECO:0000256" key="5">
    <source>
        <dbReference type="SAM" id="MobiDB-lite"/>
    </source>
</evidence>